<keyword evidence="2" id="KW-0677">Repeat</keyword>
<dbReference type="Pfam" id="PF22992">
    <property type="entry name" value="C2CH-4th_BIRD-IDD"/>
    <property type="match status" value="1"/>
</dbReference>
<evidence type="ECO:0000259" key="10">
    <source>
        <dbReference type="PROSITE" id="PS50157"/>
    </source>
</evidence>
<dbReference type="RefSeq" id="XP_027366526.1">
    <property type="nucleotide sequence ID" value="XM_027510725.1"/>
</dbReference>
<gene>
    <name evidence="12 13 14 15 16 17 18 19 20" type="primary">LOC113872867</name>
</gene>
<feature type="region of interest" description="Disordered" evidence="9">
    <location>
        <begin position="510"/>
        <end position="546"/>
    </location>
</feature>
<evidence type="ECO:0000313" key="17">
    <source>
        <dbReference type="RefSeq" id="XP_027366532.1"/>
    </source>
</evidence>
<dbReference type="Gene3D" id="3.30.160.60">
    <property type="entry name" value="Classic Zinc Finger"/>
    <property type="match status" value="2"/>
</dbReference>
<dbReference type="GO" id="GO:0003677">
    <property type="term" value="F:DNA binding"/>
    <property type="evidence" value="ECO:0007669"/>
    <property type="project" value="UniProtKB-KW"/>
</dbReference>
<feature type="compositionally biased region" description="Polar residues" evidence="9">
    <location>
        <begin position="18"/>
        <end position="35"/>
    </location>
</feature>
<name>A0A8B8MCX1_ABRPR</name>
<feature type="region of interest" description="Disordered" evidence="9">
    <location>
        <begin position="18"/>
        <end position="50"/>
    </location>
</feature>
<dbReference type="PANTHER" id="PTHR10593">
    <property type="entry name" value="SERINE/THREONINE-PROTEIN KINASE RIO"/>
    <property type="match status" value="1"/>
</dbReference>
<keyword evidence="7" id="KW-0804">Transcription</keyword>
<dbReference type="InterPro" id="IPR013087">
    <property type="entry name" value="Znf_C2H2_type"/>
</dbReference>
<keyword evidence="4" id="KW-0862">Zinc</keyword>
<protein>
    <submittedName>
        <fullName evidence="12 13">Protein indeterminate-domain 5, chloroplastic-like isoform X1</fullName>
    </submittedName>
</protein>
<evidence type="ECO:0000256" key="4">
    <source>
        <dbReference type="ARBA" id="ARBA00022833"/>
    </source>
</evidence>
<dbReference type="GO" id="GO:0005634">
    <property type="term" value="C:nucleus"/>
    <property type="evidence" value="ECO:0007669"/>
    <property type="project" value="TreeGrafter"/>
</dbReference>
<dbReference type="RefSeq" id="XP_027366530.1">
    <property type="nucleotide sequence ID" value="XM_027510729.1"/>
</dbReference>
<dbReference type="KEGG" id="aprc:113872867"/>
<dbReference type="RefSeq" id="XP_027366535.1">
    <property type="nucleotide sequence ID" value="XM_027510734.1"/>
</dbReference>
<dbReference type="PROSITE" id="PS00028">
    <property type="entry name" value="ZINC_FINGER_C2H2_1"/>
    <property type="match status" value="1"/>
</dbReference>
<keyword evidence="1" id="KW-0479">Metal-binding</keyword>
<dbReference type="PANTHER" id="PTHR10593:SF242">
    <property type="entry name" value="ZINC FINGER PROTEIN, PUTATIVE-RELATED"/>
    <property type="match status" value="1"/>
</dbReference>
<dbReference type="SUPFAM" id="SSF57667">
    <property type="entry name" value="beta-beta-alpha zinc fingers"/>
    <property type="match status" value="1"/>
</dbReference>
<keyword evidence="3 8" id="KW-0863">Zinc-finger</keyword>
<dbReference type="InterPro" id="IPR036236">
    <property type="entry name" value="Znf_C2H2_sf"/>
</dbReference>
<dbReference type="OrthoDB" id="6354171at2759"/>
<dbReference type="RefSeq" id="XP_027366529.1">
    <property type="nucleotide sequence ID" value="XM_027510728.1"/>
</dbReference>
<evidence type="ECO:0000313" key="18">
    <source>
        <dbReference type="RefSeq" id="XP_027366533.1"/>
    </source>
</evidence>
<evidence type="ECO:0000313" key="19">
    <source>
        <dbReference type="RefSeq" id="XP_027366534.1"/>
    </source>
</evidence>
<feature type="compositionally biased region" description="Low complexity" evidence="9">
    <location>
        <begin position="429"/>
        <end position="438"/>
    </location>
</feature>
<dbReference type="FunFam" id="3.30.160.60:FF:000554">
    <property type="entry name" value="protein indeterminate-domain 12-like"/>
    <property type="match status" value="1"/>
</dbReference>
<feature type="compositionally biased region" description="Polar residues" evidence="9">
    <location>
        <begin position="443"/>
        <end position="453"/>
    </location>
</feature>
<dbReference type="Pfam" id="PF12874">
    <property type="entry name" value="zf-met"/>
    <property type="match status" value="1"/>
</dbReference>
<keyword evidence="5" id="KW-0805">Transcription regulation</keyword>
<evidence type="ECO:0000256" key="2">
    <source>
        <dbReference type="ARBA" id="ARBA00022737"/>
    </source>
</evidence>
<dbReference type="FunFam" id="3.30.160.60:FF:000131">
    <property type="entry name" value="protein indeterminate-domain 5, chloroplastic-like"/>
    <property type="match status" value="1"/>
</dbReference>
<dbReference type="Pfam" id="PF22995">
    <property type="entry name" value="C2CH-3rd_BIRD-IDD"/>
    <property type="match status" value="1"/>
</dbReference>
<feature type="domain" description="C2H2-type" evidence="10">
    <location>
        <begin position="66"/>
        <end position="88"/>
    </location>
</feature>
<evidence type="ECO:0000313" key="11">
    <source>
        <dbReference type="Proteomes" id="UP000694853"/>
    </source>
</evidence>
<dbReference type="InterPro" id="IPR055187">
    <property type="entry name" value="C2CH-3rd_BIRD-IDD"/>
</dbReference>
<evidence type="ECO:0000256" key="7">
    <source>
        <dbReference type="ARBA" id="ARBA00023163"/>
    </source>
</evidence>
<reference evidence="11" key="1">
    <citation type="journal article" date="2019" name="Toxins">
        <title>Detection of Abrin-Like and Prepropulchellin-Like Toxin Genes and Transcripts Using Whole Genome Sequencing and Full-Length Transcript Sequencing of Abrus precatorius.</title>
        <authorList>
            <person name="Hovde B.T."/>
            <person name="Daligault H.E."/>
            <person name="Hanschen E.R."/>
            <person name="Kunde Y.A."/>
            <person name="Johnson M.B."/>
            <person name="Starkenburg S.R."/>
            <person name="Johnson S.L."/>
        </authorList>
    </citation>
    <scope>NUCLEOTIDE SEQUENCE [LARGE SCALE GENOMIC DNA]</scope>
</reference>
<dbReference type="InterPro" id="IPR055185">
    <property type="entry name" value="C2CH-4th_BIRD-IDD"/>
</dbReference>
<sequence length="546" mass="59423">MAAASSSTPFLGIREENSSQITHHQHSTIAPTTVPQKKRRNQPGTPNPDAEVIALSPKTLMATNRFICEVCNKGFQREQNLQLHRRGHNLPWKLKQKTTKEPKRKVYLCPEPTCVHHDPSRALGDLTGIKKHYSRKHGEKKWKCEKCSKKYAVQSDWKAHSKTCGTREYRCDCGTLFSRRDSFITHRAFCDALAQESARHPNGLNPLGTNLYGANHMSLGLSQVGTQLSQLQNQNQTATNNILRLGSVGGAAKFEHLIPPLNQSSFGHSPQSMPPSAFFITDNTNQAFEEHQSHQGPFSSKQLQGLMQLPDFQGNTNNSDSSSVAAPSNLFNLSFFPNSNSTGTIITDQFNNISGSDQGTTTALYVNNNPAVSDQVGSGFSSLFGANSIVQHENLSSPHMSATALLQKAAQMGSTTTPNGSSLLRGVCSSSNNNGSKSENGHHTTSLHGLMNSIANGGNTSMFGNENNLFHNVEESHNKLPQNLNVSFGGSDKLTLDFLGVGGVVRNMSGGFSQREQQRVMGTMSSSDPDLKSAQSTQHFGRSTLQ</sequence>
<dbReference type="GeneID" id="113872867"/>
<evidence type="ECO:0000313" key="12">
    <source>
        <dbReference type="RefSeq" id="XP_027366526.1"/>
    </source>
</evidence>
<dbReference type="InterPro" id="IPR055186">
    <property type="entry name" value="C2H2-2nd_BIRD-IDD"/>
</dbReference>
<feature type="region of interest" description="Disordered" evidence="9">
    <location>
        <begin position="413"/>
        <end position="453"/>
    </location>
</feature>
<dbReference type="RefSeq" id="XP_027366534.1">
    <property type="nucleotide sequence ID" value="XM_027510733.1"/>
</dbReference>
<evidence type="ECO:0000313" key="13">
    <source>
        <dbReference type="RefSeq" id="XP_027366527.1"/>
    </source>
</evidence>
<evidence type="ECO:0000313" key="16">
    <source>
        <dbReference type="RefSeq" id="XP_027366531.1"/>
    </source>
</evidence>
<dbReference type="RefSeq" id="XP_027366532.1">
    <property type="nucleotide sequence ID" value="XM_027510731.1"/>
</dbReference>
<evidence type="ECO:0000256" key="1">
    <source>
        <dbReference type="ARBA" id="ARBA00022723"/>
    </source>
</evidence>
<evidence type="ECO:0000256" key="9">
    <source>
        <dbReference type="SAM" id="MobiDB-lite"/>
    </source>
</evidence>
<evidence type="ECO:0000256" key="6">
    <source>
        <dbReference type="ARBA" id="ARBA00023125"/>
    </source>
</evidence>
<evidence type="ECO:0000313" key="20">
    <source>
        <dbReference type="RefSeq" id="XP_027366535.1"/>
    </source>
</evidence>
<dbReference type="AlphaFoldDB" id="A0A8B8MCX1"/>
<dbReference type="InterPro" id="IPR031140">
    <property type="entry name" value="IDD1-16"/>
</dbReference>
<evidence type="ECO:0000256" key="3">
    <source>
        <dbReference type="ARBA" id="ARBA00022771"/>
    </source>
</evidence>
<dbReference type="Pfam" id="PF22996">
    <property type="entry name" value="C2H2-2nd_BIRD-IDD"/>
    <property type="match status" value="1"/>
</dbReference>
<feature type="compositionally biased region" description="Polar residues" evidence="9">
    <location>
        <begin position="413"/>
        <end position="422"/>
    </location>
</feature>
<feature type="compositionally biased region" description="Polar residues" evidence="9">
    <location>
        <begin position="523"/>
        <end position="546"/>
    </location>
</feature>
<keyword evidence="11" id="KW-1185">Reference proteome</keyword>
<dbReference type="RefSeq" id="XP_027366531.1">
    <property type="nucleotide sequence ID" value="XM_027510730.1"/>
</dbReference>
<dbReference type="PROSITE" id="PS50157">
    <property type="entry name" value="ZINC_FINGER_C2H2_2"/>
    <property type="match status" value="1"/>
</dbReference>
<dbReference type="Proteomes" id="UP000694853">
    <property type="component" value="Unplaced"/>
</dbReference>
<dbReference type="RefSeq" id="XP_027366527.1">
    <property type="nucleotide sequence ID" value="XM_027510726.1"/>
</dbReference>
<dbReference type="GO" id="GO:0003700">
    <property type="term" value="F:DNA-binding transcription factor activity"/>
    <property type="evidence" value="ECO:0007669"/>
    <property type="project" value="TreeGrafter"/>
</dbReference>
<evidence type="ECO:0000313" key="14">
    <source>
        <dbReference type="RefSeq" id="XP_027366529.1"/>
    </source>
</evidence>
<proteinExistence type="predicted"/>
<accession>A0A8B8MCX1</accession>
<evidence type="ECO:0000256" key="5">
    <source>
        <dbReference type="ARBA" id="ARBA00023015"/>
    </source>
</evidence>
<dbReference type="SMART" id="SM00355">
    <property type="entry name" value="ZnF_C2H2"/>
    <property type="match status" value="3"/>
</dbReference>
<evidence type="ECO:0000256" key="8">
    <source>
        <dbReference type="PROSITE-ProRule" id="PRU00042"/>
    </source>
</evidence>
<keyword evidence="6" id="KW-0238">DNA-binding</keyword>
<evidence type="ECO:0000313" key="15">
    <source>
        <dbReference type="RefSeq" id="XP_027366530.1"/>
    </source>
</evidence>
<dbReference type="RefSeq" id="XP_027366533.1">
    <property type="nucleotide sequence ID" value="XM_027510732.1"/>
</dbReference>
<dbReference type="GO" id="GO:0008270">
    <property type="term" value="F:zinc ion binding"/>
    <property type="evidence" value="ECO:0007669"/>
    <property type="project" value="UniProtKB-KW"/>
</dbReference>
<reference evidence="12 13" key="2">
    <citation type="submission" date="2025-04" db="UniProtKB">
        <authorList>
            <consortium name="RefSeq"/>
        </authorList>
    </citation>
    <scope>IDENTIFICATION</scope>
    <source>
        <tissue evidence="12 13">Young leaves</tissue>
    </source>
</reference>
<organism evidence="11 16">
    <name type="scientific">Abrus precatorius</name>
    <name type="common">Indian licorice</name>
    <name type="synonym">Glycine abrus</name>
    <dbReference type="NCBI Taxonomy" id="3816"/>
    <lineage>
        <taxon>Eukaryota</taxon>
        <taxon>Viridiplantae</taxon>
        <taxon>Streptophyta</taxon>
        <taxon>Embryophyta</taxon>
        <taxon>Tracheophyta</taxon>
        <taxon>Spermatophyta</taxon>
        <taxon>Magnoliopsida</taxon>
        <taxon>eudicotyledons</taxon>
        <taxon>Gunneridae</taxon>
        <taxon>Pentapetalae</taxon>
        <taxon>rosids</taxon>
        <taxon>fabids</taxon>
        <taxon>Fabales</taxon>
        <taxon>Fabaceae</taxon>
        <taxon>Papilionoideae</taxon>
        <taxon>50 kb inversion clade</taxon>
        <taxon>NPAAA clade</taxon>
        <taxon>indigoferoid/millettioid clade</taxon>
        <taxon>Abreae</taxon>
        <taxon>Abrus</taxon>
    </lineage>
</organism>